<dbReference type="GeneID" id="85387456"/>
<protein>
    <submittedName>
        <fullName evidence="1">Uncharacterized protein</fullName>
    </submittedName>
</protein>
<sequence>MCFTQKTIYTVCAHSAVELIECRKFLKNKNKTDRNACIVPLCQHTQALATVLGFCQRCEVFYRDSDVSSVSASELLENYWKFKAVKKWHRPVDPFMVPSSALTETSMELSSSWYTFARNGTELSKDMVMAASVQSLVYALGEPITHPSCDLCRRKHRTDVCRMAVGGQRATVSWA</sequence>
<dbReference type="EMBL" id="JAHMHS010000035">
    <property type="protein sequence ID" value="KAK1726133.1"/>
    <property type="molecule type" value="Genomic_DNA"/>
</dbReference>
<evidence type="ECO:0000313" key="1">
    <source>
        <dbReference type="EMBL" id="KAK1726133.1"/>
    </source>
</evidence>
<evidence type="ECO:0000313" key="2">
    <source>
        <dbReference type="Proteomes" id="UP001244207"/>
    </source>
</evidence>
<dbReference type="RefSeq" id="XP_060366188.1">
    <property type="nucleotide sequence ID" value="XM_060503557.1"/>
</dbReference>
<accession>A0AAD8XII7</accession>
<keyword evidence="2" id="KW-1185">Reference proteome</keyword>
<comment type="caution">
    <text evidence="1">The sequence shown here is derived from an EMBL/GenBank/DDBJ whole genome shotgun (WGS) entry which is preliminary data.</text>
</comment>
<dbReference type="AlphaFoldDB" id="A0AAD8XII7"/>
<reference evidence="1" key="1">
    <citation type="submission" date="2021-12" db="EMBL/GenBank/DDBJ databases">
        <title>Comparative genomics, transcriptomics and evolutionary studies reveal genomic signatures of adaptation to plant cell wall in hemibiotrophic fungi.</title>
        <authorList>
            <consortium name="DOE Joint Genome Institute"/>
            <person name="Baroncelli R."/>
            <person name="Diaz J.F."/>
            <person name="Benocci T."/>
            <person name="Peng M."/>
            <person name="Battaglia E."/>
            <person name="Haridas S."/>
            <person name="Andreopoulos W."/>
            <person name="Labutti K."/>
            <person name="Pangilinan J."/>
            <person name="Floch G.L."/>
            <person name="Makela M.R."/>
            <person name="Henrissat B."/>
            <person name="Grigoriev I.V."/>
            <person name="Crouch J.A."/>
            <person name="De Vries R.P."/>
            <person name="Sukno S.A."/>
            <person name="Thon M.R."/>
        </authorList>
    </citation>
    <scope>NUCLEOTIDE SEQUENCE</scope>
    <source>
        <strain evidence="1">CBS 112980</strain>
    </source>
</reference>
<feature type="non-terminal residue" evidence="1">
    <location>
        <position position="175"/>
    </location>
</feature>
<proteinExistence type="predicted"/>
<gene>
    <name evidence="1" type="ORF">BDZ83DRAFT_560825</name>
</gene>
<name>A0AAD8XII7_GLOAC</name>
<organism evidence="1 2">
    <name type="scientific">Glomerella acutata</name>
    <name type="common">Colletotrichum acutatum</name>
    <dbReference type="NCBI Taxonomy" id="27357"/>
    <lineage>
        <taxon>Eukaryota</taxon>
        <taxon>Fungi</taxon>
        <taxon>Dikarya</taxon>
        <taxon>Ascomycota</taxon>
        <taxon>Pezizomycotina</taxon>
        <taxon>Sordariomycetes</taxon>
        <taxon>Hypocreomycetidae</taxon>
        <taxon>Glomerellales</taxon>
        <taxon>Glomerellaceae</taxon>
        <taxon>Colletotrichum</taxon>
        <taxon>Colletotrichum acutatum species complex</taxon>
    </lineage>
</organism>
<dbReference type="Proteomes" id="UP001244207">
    <property type="component" value="Unassembled WGS sequence"/>
</dbReference>